<keyword evidence="3 10" id="KW-0028">Amino-acid biosynthesis</keyword>
<feature type="active site" description="Nucleophile" evidence="10 11">
    <location>
        <position position="86"/>
    </location>
</feature>
<feature type="active site" evidence="10 11">
    <location>
        <position position="197"/>
    </location>
</feature>
<dbReference type="Proteomes" id="UP000197424">
    <property type="component" value="Chromosome"/>
</dbReference>
<evidence type="ECO:0000256" key="8">
    <source>
        <dbReference type="ARBA" id="ARBA00047838"/>
    </source>
</evidence>
<dbReference type="GO" id="GO:0005737">
    <property type="term" value="C:cytoplasm"/>
    <property type="evidence" value="ECO:0007669"/>
    <property type="project" value="UniProtKB-SubCell"/>
</dbReference>
<evidence type="ECO:0000256" key="6">
    <source>
        <dbReference type="ARBA" id="ARBA00023102"/>
    </source>
</evidence>
<dbReference type="InterPro" id="IPR017926">
    <property type="entry name" value="GATASE"/>
</dbReference>
<dbReference type="EC" id="4.3.2.10" evidence="10"/>
<dbReference type="NCBIfam" id="TIGR01855">
    <property type="entry name" value="IMP_synth_hisH"/>
    <property type="match status" value="1"/>
</dbReference>
<evidence type="ECO:0000256" key="1">
    <source>
        <dbReference type="ARBA" id="ARBA00005091"/>
    </source>
</evidence>
<evidence type="ECO:0000256" key="11">
    <source>
        <dbReference type="PIRSR" id="PIRSR000495-1"/>
    </source>
</evidence>
<feature type="domain" description="Glutamine amidotransferase" evidence="12">
    <location>
        <begin position="9"/>
        <end position="211"/>
    </location>
</feature>
<dbReference type="Gene3D" id="3.40.50.880">
    <property type="match status" value="1"/>
</dbReference>
<dbReference type="Pfam" id="PF00117">
    <property type="entry name" value="GATase"/>
    <property type="match status" value="1"/>
</dbReference>
<dbReference type="PROSITE" id="PS51273">
    <property type="entry name" value="GATASE_TYPE_1"/>
    <property type="match status" value="1"/>
</dbReference>
<comment type="pathway">
    <text evidence="1 10">Amino-acid biosynthesis; L-histidine biosynthesis; L-histidine from 5-phospho-alpha-D-ribose 1-diphosphate: step 5/9.</text>
</comment>
<evidence type="ECO:0000256" key="10">
    <source>
        <dbReference type="HAMAP-Rule" id="MF_00278"/>
    </source>
</evidence>
<dbReference type="InterPro" id="IPR029062">
    <property type="entry name" value="Class_I_gatase-like"/>
</dbReference>
<keyword evidence="6 10" id="KW-0368">Histidine biosynthesis</keyword>
<sequence>MSASNRIAVVDYGMGNLRSVVQALGHVAGSRAEVMLTADPAVVSAADRVVFPGQGAMRDCMAELTASGLRQAVLEAACSKPFFGICVGAQLLLEHSEEGDTPALGFFPGNVRRFASGQTTADGARLKVPHMGWNEVRQVRPHPLFAGVDDAARFYFVHSYYMAPARAELALGLTDYPQPFASVIGGGNVFATQFHPEKSADAGLQLLRNFVDWDGQAG</sequence>
<comment type="function">
    <text evidence="10">IGPS catalyzes the conversion of PRFAR and glutamine to IGP, AICAR and glutamate. The HisH subunit catalyzes the hydrolysis of glutamine to glutamate and ammonia as part of the synthesis of IGP and AICAR. The resulting ammonia molecule is channeled to the active site of HisF.</text>
</comment>
<keyword evidence="4 10" id="KW-0378">Hydrolase</keyword>
<evidence type="ECO:0000313" key="14">
    <source>
        <dbReference type="Proteomes" id="UP000197424"/>
    </source>
</evidence>
<evidence type="ECO:0000256" key="3">
    <source>
        <dbReference type="ARBA" id="ARBA00022605"/>
    </source>
</evidence>
<evidence type="ECO:0000259" key="12">
    <source>
        <dbReference type="Pfam" id="PF00117"/>
    </source>
</evidence>
<dbReference type="InterPro" id="IPR010139">
    <property type="entry name" value="Imidazole-glycPsynth_HisH"/>
</dbReference>
<dbReference type="EC" id="3.5.1.2" evidence="10"/>
<evidence type="ECO:0000256" key="4">
    <source>
        <dbReference type="ARBA" id="ARBA00022801"/>
    </source>
</evidence>
<dbReference type="UniPathway" id="UPA00031">
    <property type="reaction ID" value="UER00010"/>
</dbReference>
<dbReference type="GO" id="GO:0000107">
    <property type="term" value="F:imidazoleglycerol-phosphate synthase activity"/>
    <property type="evidence" value="ECO:0007669"/>
    <property type="project" value="UniProtKB-UniRule"/>
</dbReference>
<feature type="active site" evidence="10 11">
    <location>
        <position position="195"/>
    </location>
</feature>
<dbReference type="GO" id="GO:0004359">
    <property type="term" value="F:glutaminase activity"/>
    <property type="evidence" value="ECO:0007669"/>
    <property type="project" value="UniProtKB-EC"/>
</dbReference>
<dbReference type="HAMAP" id="MF_00278">
    <property type="entry name" value="HisH"/>
    <property type="match status" value="1"/>
</dbReference>
<comment type="catalytic activity">
    <reaction evidence="8 10">
        <text>5-[(5-phospho-1-deoxy-D-ribulos-1-ylimino)methylamino]-1-(5-phospho-beta-D-ribosyl)imidazole-4-carboxamide + L-glutamine = D-erythro-1-(imidazol-4-yl)glycerol 3-phosphate + 5-amino-1-(5-phospho-beta-D-ribosyl)imidazole-4-carboxamide + L-glutamate + H(+)</text>
        <dbReference type="Rhea" id="RHEA:24793"/>
        <dbReference type="ChEBI" id="CHEBI:15378"/>
        <dbReference type="ChEBI" id="CHEBI:29985"/>
        <dbReference type="ChEBI" id="CHEBI:58278"/>
        <dbReference type="ChEBI" id="CHEBI:58359"/>
        <dbReference type="ChEBI" id="CHEBI:58475"/>
        <dbReference type="ChEBI" id="CHEBI:58525"/>
        <dbReference type="EC" id="4.3.2.10"/>
    </reaction>
</comment>
<comment type="catalytic activity">
    <reaction evidence="9 10">
        <text>L-glutamine + H2O = L-glutamate + NH4(+)</text>
        <dbReference type="Rhea" id="RHEA:15889"/>
        <dbReference type="ChEBI" id="CHEBI:15377"/>
        <dbReference type="ChEBI" id="CHEBI:28938"/>
        <dbReference type="ChEBI" id="CHEBI:29985"/>
        <dbReference type="ChEBI" id="CHEBI:58359"/>
        <dbReference type="EC" id="3.5.1.2"/>
    </reaction>
</comment>
<dbReference type="SUPFAM" id="SSF52317">
    <property type="entry name" value="Class I glutamine amidotransferase-like"/>
    <property type="match status" value="1"/>
</dbReference>
<evidence type="ECO:0000256" key="9">
    <source>
        <dbReference type="ARBA" id="ARBA00049534"/>
    </source>
</evidence>
<dbReference type="PANTHER" id="PTHR42701">
    <property type="entry name" value="IMIDAZOLE GLYCEROL PHOSPHATE SYNTHASE SUBUNIT HISH"/>
    <property type="match status" value="1"/>
</dbReference>
<evidence type="ECO:0000256" key="7">
    <source>
        <dbReference type="ARBA" id="ARBA00023239"/>
    </source>
</evidence>
<dbReference type="PANTHER" id="PTHR42701:SF2">
    <property type="entry name" value="IMIDAZOLE GLYCEROL PHOSPHATE SYNTHASE SUBUNIT HISH 1"/>
    <property type="match status" value="1"/>
</dbReference>
<keyword evidence="7 10" id="KW-0456">Lyase</keyword>
<comment type="subcellular location">
    <subcellularLocation>
        <location evidence="10">Cytoplasm</location>
    </subcellularLocation>
</comment>
<dbReference type="CDD" id="cd01748">
    <property type="entry name" value="GATase1_IGP_Synthase"/>
    <property type="match status" value="1"/>
</dbReference>
<evidence type="ECO:0000256" key="2">
    <source>
        <dbReference type="ARBA" id="ARBA00022490"/>
    </source>
</evidence>
<dbReference type="RefSeq" id="WP_088859873.1">
    <property type="nucleotide sequence ID" value="NZ_CP022115.1"/>
</dbReference>
<organism evidence="13 14">
    <name type="scientific">Laribacter hongkongensis</name>
    <dbReference type="NCBI Taxonomy" id="168471"/>
    <lineage>
        <taxon>Bacteria</taxon>
        <taxon>Pseudomonadati</taxon>
        <taxon>Pseudomonadota</taxon>
        <taxon>Betaproteobacteria</taxon>
        <taxon>Neisseriales</taxon>
        <taxon>Aquaspirillaceae</taxon>
        <taxon>Laribacter</taxon>
    </lineage>
</organism>
<protein>
    <recommendedName>
        <fullName evidence="10">Imidazole glycerol phosphate synthase subunit HisH</fullName>
        <ecNumber evidence="10">4.3.2.10</ecNumber>
    </recommendedName>
    <alternativeName>
        <fullName evidence="10">IGP synthase glutaminase subunit</fullName>
        <ecNumber evidence="10">3.5.1.2</ecNumber>
    </alternativeName>
    <alternativeName>
        <fullName evidence="10">IGP synthase subunit HisH</fullName>
    </alternativeName>
    <alternativeName>
        <fullName evidence="10">ImGP synthase subunit HisH</fullName>
        <shortName evidence="10">IGPS subunit HisH</shortName>
    </alternativeName>
</protein>
<dbReference type="PIRSF" id="PIRSF000495">
    <property type="entry name" value="Amidotransf_hisH"/>
    <property type="match status" value="1"/>
</dbReference>
<name>A0A248LDZ7_9NEIS</name>
<gene>
    <name evidence="10 13" type="primary">hisH</name>
    <name evidence="13" type="ORF">LHGZ1_0189</name>
</gene>
<evidence type="ECO:0000256" key="5">
    <source>
        <dbReference type="ARBA" id="ARBA00022962"/>
    </source>
</evidence>
<keyword evidence="5 10" id="KW-0315">Glutamine amidotransferase</keyword>
<reference evidence="14" key="1">
    <citation type="submission" date="2017-06" db="EMBL/GenBank/DDBJ databases">
        <title>Whole genome sequence of Laribacter hongkongensis LHGZ1.</title>
        <authorList>
            <person name="Chen D."/>
            <person name="Wu H."/>
            <person name="Chen J."/>
        </authorList>
    </citation>
    <scope>NUCLEOTIDE SEQUENCE [LARGE SCALE GENOMIC DNA]</scope>
    <source>
        <strain evidence="14">LHGZ1</strain>
    </source>
</reference>
<evidence type="ECO:0000313" key="13">
    <source>
        <dbReference type="EMBL" id="ASJ23020.1"/>
    </source>
</evidence>
<dbReference type="GO" id="GO:0016829">
    <property type="term" value="F:lyase activity"/>
    <property type="evidence" value="ECO:0007669"/>
    <property type="project" value="UniProtKB-KW"/>
</dbReference>
<dbReference type="EMBL" id="CP022115">
    <property type="protein sequence ID" value="ASJ23020.1"/>
    <property type="molecule type" value="Genomic_DNA"/>
</dbReference>
<dbReference type="OrthoDB" id="9807137at2"/>
<proteinExistence type="inferred from homology"/>
<dbReference type="GO" id="GO:0000105">
    <property type="term" value="P:L-histidine biosynthetic process"/>
    <property type="evidence" value="ECO:0007669"/>
    <property type="project" value="UniProtKB-UniRule"/>
</dbReference>
<keyword evidence="2 10" id="KW-0963">Cytoplasm</keyword>
<dbReference type="AlphaFoldDB" id="A0A248LDZ7"/>
<comment type="subunit">
    <text evidence="10">Heterodimer of HisH and HisF.</text>
</comment>
<accession>A0A248LDZ7</accession>